<gene>
    <name evidence="2" type="ORF">AMSG_07112</name>
</gene>
<proteinExistence type="predicted"/>
<evidence type="ECO:0000256" key="1">
    <source>
        <dbReference type="SAM" id="Phobius"/>
    </source>
</evidence>
<dbReference type="EMBL" id="GL349463">
    <property type="protein sequence ID" value="KNC50879.1"/>
    <property type="molecule type" value="Genomic_DNA"/>
</dbReference>
<keyword evidence="3" id="KW-1185">Reference proteome</keyword>
<dbReference type="Proteomes" id="UP000054408">
    <property type="component" value="Unassembled WGS sequence"/>
</dbReference>
<feature type="transmembrane region" description="Helical" evidence="1">
    <location>
        <begin position="34"/>
        <end position="56"/>
    </location>
</feature>
<protein>
    <submittedName>
        <fullName evidence="2">Uncharacterized protein</fullName>
    </submittedName>
</protein>
<feature type="transmembrane region" description="Helical" evidence="1">
    <location>
        <begin position="221"/>
        <end position="242"/>
    </location>
</feature>
<keyword evidence="1" id="KW-0812">Transmembrane</keyword>
<dbReference type="RefSeq" id="XP_013756586.1">
    <property type="nucleotide sequence ID" value="XM_013901132.1"/>
</dbReference>
<keyword evidence="1" id="KW-1133">Transmembrane helix</keyword>
<name>A0A0L0DF16_THETB</name>
<organism evidence="2 3">
    <name type="scientific">Thecamonas trahens ATCC 50062</name>
    <dbReference type="NCBI Taxonomy" id="461836"/>
    <lineage>
        <taxon>Eukaryota</taxon>
        <taxon>Apusozoa</taxon>
        <taxon>Apusomonadida</taxon>
        <taxon>Apusomonadidae</taxon>
        <taxon>Thecamonas</taxon>
    </lineage>
</organism>
<feature type="transmembrane region" description="Helical" evidence="1">
    <location>
        <begin position="94"/>
        <end position="120"/>
    </location>
</feature>
<reference evidence="2 3" key="1">
    <citation type="submission" date="2010-05" db="EMBL/GenBank/DDBJ databases">
        <title>The Genome Sequence of Thecamonas trahens ATCC 50062.</title>
        <authorList>
            <consortium name="The Broad Institute Genome Sequencing Platform"/>
            <person name="Russ C."/>
            <person name="Cuomo C."/>
            <person name="Shea T."/>
            <person name="Young S.K."/>
            <person name="Zeng Q."/>
            <person name="Koehrsen M."/>
            <person name="Haas B."/>
            <person name="Borodovsky M."/>
            <person name="Guigo R."/>
            <person name="Alvarado L."/>
            <person name="Berlin A."/>
            <person name="Bochicchio J."/>
            <person name="Borenstein D."/>
            <person name="Chapman S."/>
            <person name="Chen Z."/>
            <person name="Freedman E."/>
            <person name="Gellesch M."/>
            <person name="Goldberg J."/>
            <person name="Griggs A."/>
            <person name="Gujja S."/>
            <person name="Heilman E."/>
            <person name="Heiman D."/>
            <person name="Hepburn T."/>
            <person name="Howarth C."/>
            <person name="Jen D."/>
            <person name="Larson L."/>
            <person name="Mehta T."/>
            <person name="Park D."/>
            <person name="Pearson M."/>
            <person name="Roberts A."/>
            <person name="Saif S."/>
            <person name="Shenoy N."/>
            <person name="Sisk P."/>
            <person name="Stolte C."/>
            <person name="Sykes S."/>
            <person name="Thomson T."/>
            <person name="Walk T."/>
            <person name="White J."/>
            <person name="Yandava C."/>
            <person name="Burger G."/>
            <person name="Gray M.W."/>
            <person name="Holland P.W.H."/>
            <person name="King N."/>
            <person name="Lang F.B.F."/>
            <person name="Roger A.J."/>
            <person name="Ruiz-Trillo I."/>
            <person name="Lander E."/>
            <person name="Nusbaum C."/>
        </authorList>
    </citation>
    <scope>NUCLEOTIDE SEQUENCE [LARGE SCALE GENOMIC DNA]</scope>
    <source>
        <strain evidence="2 3">ATCC 50062</strain>
    </source>
</reference>
<feature type="transmembrane region" description="Helical" evidence="1">
    <location>
        <begin position="180"/>
        <end position="200"/>
    </location>
</feature>
<dbReference type="AlphaFoldDB" id="A0A0L0DF16"/>
<keyword evidence="1" id="KW-0472">Membrane</keyword>
<evidence type="ECO:0000313" key="2">
    <source>
        <dbReference type="EMBL" id="KNC50879.1"/>
    </source>
</evidence>
<accession>A0A0L0DF16</accession>
<feature type="transmembrane region" description="Helical" evidence="1">
    <location>
        <begin position="262"/>
        <end position="286"/>
    </location>
</feature>
<evidence type="ECO:0000313" key="3">
    <source>
        <dbReference type="Proteomes" id="UP000054408"/>
    </source>
</evidence>
<dbReference type="GeneID" id="25566116"/>
<sequence length="334" mass="35349">MDDKMDGDDDDGGAGHGCYKPASGSPECTAEASAGGVLVLVLFCLVAAAVSLWIGYKCCCTREGWWSCCRRDGCMSRSDAQRRGRKLFSPREGLVLQLLVFVAAVFGLIMLLASTTWLTANTGSDDSSPKRSEGHPIPDTVLVGLWHADINGERLELAAARDRHPDYAGFWSRMAAVGPISGVALLVTGILLLGLLALTCKRTCSSRRLRSMETGRKGGNWAKTSCGLFATAVVFSALPSILLGTVVSPQSRQATVSAQVSLGAAFAAAAGFPVALVLTFSLIRVLTTASDYAPIRSSDRSDGESYSGCMSDDATTTLGASTVDLDDVYEYEYE</sequence>